<dbReference type="GO" id="GO:0016706">
    <property type="term" value="F:2-oxoglutarate-dependent dioxygenase activity"/>
    <property type="evidence" value="ECO:0007669"/>
    <property type="project" value="UniProtKB-ARBA"/>
</dbReference>
<dbReference type="PANTHER" id="PTHR20883:SF15">
    <property type="entry name" value="PHYTANOYL-COA DIOXYGENASE DOMAIN-CONTAINING PROTEIN 1"/>
    <property type="match status" value="1"/>
</dbReference>
<keyword evidence="3" id="KW-0223">Dioxygenase</keyword>
<dbReference type="Gene3D" id="2.60.120.620">
    <property type="entry name" value="q2cbj1_9rhob like domain"/>
    <property type="match status" value="1"/>
</dbReference>
<keyword evidence="4" id="KW-1185">Reference proteome</keyword>
<dbReference type="STRING" id="48467.SAMN02745166_04804"/>
<gene>
    <name evidence="3" type="ORF">SAMN02745166_04804</name>
</gene>
<dbReference type="EMBL" id="FUYE01000025">
    <property type="protein sequence ID" value="SKB07870.1"/>
    <property type="molecule type" value="Genomic_DNA"/>
</dbReference>
<dbReference type="GO" id="GO:0005506">
    <property type="term" value="F:iron ion binding"/>
    <property type="evidence" value="ECO:0007669"/>
    <property type="project" value="UniProtKB-ARBA"/>
</dbReference>
<keyword evidence="3" id="KW-0560">Oxidoreductase</keyword>
<evidence type="ECO:0000313" key="4">
    <source>
        <dbReference type="Proteomes" id="UP000190774"/>
    </source>
</evidence>
<organism evidence="3 4">
    <name type="scientific">Prosthecobacter debontii</name>
    <dbReference type="NCBI Taxonomy" id="48467"/>
    <lineage>
        <taxon>Bacteria</taxon>
        <taxon>Pseudomonadati</taxon>
        <taxon>Verrucomicrobiota</taxon>
        <taxon>Verrucomicrobiia</taxon>
        <taxon>Verrucomicrobiales</taxon>
        <taxon>Verrucomicrobiaceae</taxon>
        <taxon>Prosthecobacter</taxon>
    </lineage>
</organism>
<dbReference type="Pfam" id="PF05721">
    <property type="entry name" value="PhyH"/>
    <property type="match status" value="1"/>
</dbReference>
<dbReference type="RefSeq" id="WP_078815924.1">
    <property type="nucleotide sequence ID" value="NZ_FUYE01000025.1"/>
</dbReference>
<dbReference type="PANTHER" id="PTHR20883">
    <property type="entry name" value="PHYTANOYL-COA DIOXYGENASE DOMAIN CONTAINING 1"/>
    <property type="match status" value="1"/>
</dbReference>
<sequence>MKQDPTGHGFDKRHIFEFDVFGYTILRNFLPAEMVGTMNTILDARLEGHAVKKFPFLNLDPVFWDLMSHPRVMNICRYLLGAGFRLDSTFGIQFEAAASETPAGREDLHAGPFASQGAFRYAWYDNKPQCGQIVCVYYLEDVEEGDGGLVLVPGSHKMNVAISGPSIHKDILKAKMEAWWLHNPAMKAGDLLIFTEAVVHGTQTWKNTRHRRRNLQYCYGPPCQAQRDYEQIRKFLPLARNDTERDLLRPPYALRYGDAKVAQGENEWRSPVR</sequence>
<evidence type="ECO:0000256" key="1">
    <source>
        <dbReference type="ARBA" id="ARBA00022723"/>
    </source>
</evidence>
<name>A0A1T4Z1E7_9BACT</name>
<proteinExistence type="predicted"/>
<dbReference type="SUPFAM" id="SSF51197">
    <property type="entry name" value="Clavaminate synthase-like"/>
    <property type="match status" value="1"/>
</dbReference>
<dbReference type="InterPro" id="IPR008775">
    <property type="entry name" value="Phytyl_CoA_dOase-like"/>
</dbReference>
<dbReference type="Proteomes" id="UP000190774">
    <property type="component" value="Unassembled WGS sequence"/>
</dbReference>
<dbReference type="OrthoDB" id="9796766at2"/>
<protein>
    <submittedName>
        <fullName evidence="3">Phytanoyl-CoA dioxygenase (PhyH)</fullName>
    </submittedName>
</protein>
<evidence type="ECO:0000313" key="3">
    <source>
        <dbReference type="EMBL" id="SKB07870.1"/>
    </source>
</evidence>
<keyword evidence="2" id="KW-0408">Iron</keyword>
<keyword evidence="1" id="KW-0479">Metal-binding</keyword>
<dbReference type="AlphaFoldDB" id="A0A1T4Z1E7"/>
<accession>A0A1T4Z1E7</accession>
<reference evidence="4" key="1">
    <citation type="submission" date="2017-02" db="EMBL/GenBank/DDBJ databases">
        <authorList>
            <person name="Varghese N."/>
            <person name="Submissions S."/>
        </authorList>
    </citation>
    <scope>NUCLEOTIDE SEQUENCE [LARGE SCALE GENOMIC DNA]</scope>
    <source>
        <strain evidence="4">ATCC 700200</strain>
    </source>
</reference>
<evidence type="ECO:0000256" key="2">
    <source>
        <dbReference type="ARBA" id="ARBA00023004"/>
    </source>
</evidence>